<comment type="cofactor">
    <cofactor evidence="2 11">
        <name>pyridoxal 5'-phosphate</name>
        <dbReference type="ChEBI" id="CHEBI:597326"/>
    </cofactor>
</comment>
<evidence type="ECO:0000256" key="4">
    <source>
        <dbReference type="ARBA" id="ARBA00022533"/>
    </source>
</evidence>
<protein>
    <recommendedName>
        <fullName evidence="11">Alpha-1,4 glucan phosphorylase</fullName>
        <ecNumber evidence="11">2.4.1.1</ecNumber>
    </recommendedName>
</protein>
<evidence type="ECO:0000256" key="5">
    <source>
        <dbReference type="ARBA" id="ARBA00022676"/>
    </source>
</evidence>
<dbReference type="PANTHER" id="PTHR11468">
    <property type="entry name" value="GLYCOGEN PHOSPHORYLASE"/>
    <property type="match status" value="1"/>
</dbReference>
<dbReference type="GO" id="GO:0030170">
    <property type="term" value="F:pyridoxal phosphate binding"/>
    <property type="evidence" value="ECO:0007669"/>
    <property type="project" value="InterPro"/>
</dbReference>
<evidence type="ECO:0000256" key="6">
    <source>
        <dbReference type="ARBA" id="ARBA00022679"/>
    </source>
</evidence>
<keyword evidence="6 11" id="KW-0808">Transferase</keyword>
<feature type="modified residue" description="N6-(pyridoxal phosphate)lysine" evidence="10">
    <location>
        <position position="652"/>
    </location>
</feature>
<dbReference type="InterPro" id="IPR000811">
    <property type="entry name" value="Glyco_trans_35"/>
</dbReference>
<proteinExistence type="inferred from homology"/>
<dbReference type="PROSITE" id="PS00102">
    <property type="entry name" value="PHOSPHORYLASE"/>
    <property type="match status" value="1"/>
</dbReference>
<dbReference type="AlphaFoldDB" id="C0E4U0"/>
<dbReference type="GO" id="GO:0005737">
    <property type="term" value="C:cytoplasm"/>
    <property type="evidence" value="ECO:0007669"/>
    <property type="project" value="TreeGrafter"/>
</dbReference>
<dbReference type="GO" id="GO:0008184">
    <property type="term" value="F:glycogen phosphorylase activity"/>
    <property type="evidence" value="ECO:0007669"/>
    <property type="project" value="InterPro"/>
</dbReference>
<organism evidence="12 13">
    <name type="scientific">Corynebacterium matruchotii ATCC 33806</name>
    <dbReference type="NCBI Taxonomy" id="566549"/>
    <lineage>
        <taxon>Bacteria</taxon>
        <taxon>Bacillati</taxon>
        <taxon>Actinomycetota</taxon>
        <taxon>Actinomycetes</taxon>
        <taxon>Mycobacteriales</taxon>
        <taxon>Corynebacteriaceae</taxon>
        <taxon>Corynebacterium</taxon>
    </lineage>
</organism>
<keyword evidence="5 11" id="KW-0328">Glycosyltransferase</keyword>
<dbReference type="Gene3D" id="3.40.50.2000">
    <property type="entry name" value="Glycogen Phosphorylase B"/>
    <property type="match status" value="2"/>
</dbReference>
<evidence type="ECO:0000256" key="9">
    <source>
        <dbReference type="ARBA" id="ARBA00025174"/>
    </source>
</evidence>
<dbReference type="HOGENOM" id="CLU_010198_1_1_11"/>
<dbReference type="EMBL" id="ACEB01000028">
    <property type="protein sequence ID" value="EEG26478.1"/>
    <property type="molecule type" value="Genomic_DNA"/>
</dbReference>
<dbReference type="PANTHER" id="PTHR11468:SF3">
    <property type="entry name" value="GLYCOGEN PHOSPHORYLASE, LIVER FORM"/>
    <property type="match status" value="1"/>
</dbReference>
<keyword evidence="7 10" id="KW-0663">Pyridoxal phosphate</keyword>
<keyword evidence="8 11" id="KW-0119">Carbohydrate metabolism</keyword>
<dbReference type="InterPro" id="IPR035090">
    <property type="entry name" value="Pyridoxal_P_attach_site"/>
</dbReference>
<dbReference type="EC" id="2.4.1.1" evidence="11"/>
<comment type="caution">
    <text evidence="12">The sequence shown here is derived from an EMBL/GenBank/DDBJ whole genome shotgun (WGS) entry which is preliminary data.</text>
</comment>
<dbReference type="NCBIfam" id="TIGR02093">
    <property type="entry name" value="P_ylase"/>
    <property type="match status" value="1"/>
</dbReference>
<evidence type="ECO:0000256" key="8">
    <source>
        <dbReference type="ARBA" id="ARBA00023277"/>
    </source>
</evidence>
<dbReference type="FunFam" id="3.40.50.2000:FF:000807">
    <property type="entry name" value="Alpha-glucan phosphorylase 2, cytosolic"/>
    <property type="match status" value="1"/>
</dbReference>
<name>C0E4U0_9CORY</name>
<dbReference type="FunFam" id="3.40.50.2000:FF:000003">
    <property type="entry name" value="Alpha-1,4 glucan phosphorylase"/>
    <property type="match status" value="1"/>
</dbReference>
<keyword evidence="4" id="KW-0021">Allosteric enzyme</keyword>
<dbReference type="InterPro" id="IPR011833">
    <property type="entry name" value="Glycg_phsphrylas"/>
</dbReference>
<accession>C0E4U0</accession>
<reference evidence="12 13" key="1">
    <citation type="submission" date="2009-01" db="EMBL/GenBank/DDBJ databases">
        <authorList>
            <person name="Fulton L."/>
            <person name="Clifton S."/>
            <person name="Chinwalla A.T."/>
            <person name="Mitreva M."/>
            <person name="Sodergren E."/>
            <person name="Weinstock G."/>
            <person name="Clifton S."/>
            <person name="Dooling D.J."/>
            <person name="Fulton B."/>
            <person name="Minx P."/>
            <person name="Pepin K.H."/>
            <person name="Johnson M."/>
            <person name="Bhonagiri V."/>
            <person name="Nash W.E."/>
            <person name="Mardis E.R."/>
            <person name="Wilson R.K."/>
        </authorList>
    </citation>
    <scope>NUCLEOTIDE SEQUENCE [LARGE SCALE GENOMIC DNA]</scope>
    <source>
        <strain evidence="12 13">ATCC 33806</strain>
    </source>
</reference>
<evidence type="ECO:0000313" key="13">
    <source>
        <dbReference type="Proteomes" id="UP000006247"/>
    </source>
</evidence>
<comment type="similarity">
    <text evidence="3 11">Belongs to the glycogen phosphorylase family.</text>
</comment>
<comment type="catalytic activity">
    <reaction evidence="1 11">
        <text>[(1-&gt;4)-alpha-D-glucosyl](n) + phosphate = [(1-&gt;4)-alpha-D-glucosyl](n-1) + alpha-D-glucose 1-phosphate</text>
        <dbReference type="Rhea" id="RHEA:41732"/>
        <dbReference type="Rhea" id="RHEA-COMP:9584"/>
        <dbReference type="Rhea" id="RHEA-COMP:9586"/>
        <dbReference type="ChEBI" id="CHEBI:15444"/>
        <dbReference type="ChEBI" id="CHEBI:43474"/>
        <dbReference type="ChEBI" id="CHEBI:58601"/>
        <dbReference type="EC" id="2.4.1.1"/>
    </reaction>
</comment>
<dbReference type="PIRSF" id="PIRSF000460">
    <property type="entry name" value="Pprylas_GlgP"/>
    <property type="match status" value="1"/>
</dbReference>
<evidence type="ECO:0000256" key="1">
    <source>
        <dbReference type="ARBA" id="ARBA00001275"/>
    </source>
</evidence>
<evidence type="ECO:0000313" key="12">
    <source>
        <dbReference type="EMBL" id="EEG26478.1"/>
    </source>
</evidence>
<comment type="function">
    <text evidence="9">Phosphorylase is an important allosteric enzyme in carbohydrate metabolism. Enzymes from different sources differ in their regulatory mechanisms and in their natural substrates. However, all known phosphorylases share catalytic and structural properties.</text>
</comment>
<evidence type="ECO:0000256" key="10">
    <source>
        <dbReference type="PIRSR" id="PIRSR000460-1"/>
    </source>
</evidence>
<dbReference type="Proteomes" id="UP000006247">
    <property type="component" value="Unassembled WGS sequence"/>
</dbReference>
<dbReference type="SUPFAM" id="SSF53756">
    <property type="entry name" value="UDP-Glycosyltransferase/glycogen phosphorylase"/>
    <property type="match status" value="1"/>
</dbReference>
<sequence length="810" mass="92475">MVQTLPDSVLQEQFFMSDSHHLPELKDAVRSHVRAVAGMSPTSATNWKFWYGLSDAVMEQLADKWEATTKAYNATRQQHYFSAEFLMGRALLNNLTNLGLVEQAEQAVRDNGHELSDVLDAENDAALGNGGLGRLAACFLDSAVTQDYPVTGYGILYRYGLFKQIFDNGFQTEQPDAWRENGYPFVVRREHQQRIVTFDDMVVRATPYDMPITGYGTDNVGTLRLWKAEPLAEFDYDAFNSQRFTDAIVEREAVMDLCRVLYPNDTTYAGKVLRVRQQYFFVSASLQAMIANYVEQHGDDLRDFGKYNCIQLNDTHPVLAIPELMRLLLDEHHMGWEDAWNVVTQTFAYTNHTVLAEALEQWNCSIFQQLFHRVYEITVEIDRRFRQEMWAMGLDEAQINYMAPISNGVVHMAWLACYASYSINGVAALHTDIIKADTLKEWHAIWPEKFNNKTNGVTPRRWLKMCNPRLSDLLTRLLGSDAWVTNLDELHKLRHYSDDDAVMQELLDIKDANKVDFAAWIKDRQGIEVDHSSIFDVQIKRLHEYKRQLMNALYVLDLYFRIKEDGERDVPPRTIIFGAKAAPGYVRAKAIIKLINEIANLVNNDPDVNQILRVVFVENYNVSPAEHIIPAADVSEQISTAGKEASGTSNMKFMMNGAVTLGTLDGANVEILEAVGDENAYIFGAKVEELPELRTTYNPWDAYGSVPGLKRALDSLIDGHLSDNNSGWFHDLRVSLLDRGGWESPDMYYVLGDFAAYREARDKMAADYYADRLHWARMCWVNICESGRFSSDRTISDYAREVWKISPTKI</sequence>
<comment type="function">
    <text evidence="11">Allosteric enzyme that catalyzes the rate-limiting step in glycogen catabolism, the phosphorolytic cleavage of glycogen to produce glucose-1-phosphate, and plays a central role in maintaining cellular and organismal glucose homeostasis.</text>
</comment>
<evidence type="ECO:0000256" key="3">
    <source>
        <dbReference type="ARBA" id="ARBA00006047"/>
    </source>
</evidence>
<dbReference type="Pfam" id="PF00343">
    <property type="entry name" value="Phosphorylase"/>
    <property type="match status" value="1"/>
</dbReference>
<evidence type="ECO:0000256" key="2">
    <source>
        <dbReference type="ARBA" id="ARBA00001933"/>
    </source>
</evidence>
<dbReference type="CDD" id="cd04300">
    <property type="entry name" value="GT35_Glycogen_Phosphorylase"/>
    <property type="match status" value="1"/>
</dbReference>
<evidence type="ECO:0000256" key="7">
    <source>
        <dbReference type="ARBA" id="ARBA00022898"/>
    </source>
</evidence>
<evidence type="ECO:0000256" key="11">
    <source>
        <dbReference type="RuleBase" id="RU000587"/>
    </source>
</evidence>
<dbReference type="GO" id="GO:0005980">
    <property type="term" value="P:glycogen catabolic process"/>
    <property type="evidence" value="ECO:0007669"/>
    <property type="project" value="UniProtKB-ARBA"/>
</dbReference>
<gene>
    <name evidence="12" type="primary">glgP</name>
    <name evidence="12" type="ORF">CORMATOL_02015</name>
</gene>